<dbReference type="EMBL" id="MFEK01000014">
    <property type="protein sequence ID" value="OGE78291.1"/>
    <property type="molecule type" value="Genomic_DNA"/>
</dbReference>
<sequence length="101" mass="11403">MELNRKLPNVGMVITYPGNPGYVIPCEKMSFGEEYFTKLFVENGVWRAPRDKRELLNTKGSGLVCVMTHPTTTDKPSISISRHVSPTKVRVQPSKRPAERT</sequence>
<feature type="compositionally biased region" description="Polar residues" evidence="1">
    <location>
        <begin position="74"/>
        <end position="84"/>
    </location>
</feature>
<dbReference type="Proteomes" id="UP000176864">
    <property type="component" value="Unassembled WGS sequence"/>
</dbReference>
<proteinExistence type="predicted"/>
<comment type="caution">
    <text evidence="2">The sequence shown here is derived from an EMBL/GenBank/DDBJ whole genome shotgun (WGS) entry which is preliminary data.</text>
</comment>
<accession>A0A1F5NKR5</accession>
<reference evidence="2 3" key="1">
    <citation type="journal article" date="2016" name="Nat. Commun.">
        <title>Thousands of microbial genomes shed light on interconnected biogeochemical processes in an aquifer system.</title>
        <authorList>
            <person name="Anantharaman K."/>
            <person name="Brown C.T."/>
            <person name="Hug L.A."/>
            <person name="Sharon I."/>
            <person name="Castelle C.J."/>
            <person name="Probst A.J."/>
            <person name="Thomas B.C."/>
            <person name="Singh A."/>
            <person name="Wilkins M.J."/>
            <person name="Karaoz U."/>
            <person name="Brodie E.L."/>
            <person name="Williams K.H."/>
            <person name="Hubbard S.S."/>
            <person name="Banfield J.F."/>
        </authorList>
    </citation>
    <scope>NUCLEOTIDE SEQUENCE [LARGE SCALE GENOMIC DNA]</scope>
</reference>
<evidence type="ECO:0000256" key="1">
    <source>
        <dbReference type="SAM" id="MobiDB-lite"/>
    </source>
</evidence>
<feature type="region of interest" description="Disordered" evidence="1">
    <location>
        <begin position="74"/>
        <end position="101"/>
    </location>
</feature>
<protein>
    <submittedName>
        <fullName evidence="2">Uncharacterized protein</fullName>
    </submittedName>
</protein>
<evidence type="ECO:0000313" key="2">
    <source>
        <dbReference type="EMBL" id="OGE78291.1"/>
    </source>
</evidence>
<organism evidence="2 3">
    <name type="scientific">Candidatus Doudnabacteria bacterium RIFCSPHIGHO2_01_FULL_46_14</name>
    <dbReference type="NCBI Taxonomy" id="1817824"/>
    <lineage>
        <taxon>Bacteria</taxon>
        <taxon>Candidatus Doudnaibacteriota</taxon>
    </lineage>
</organism>
<gene>
    <name evidence="2" type="ORF">A2751_04030</name>
</gene>
<name>A0A1F5NKR5_9BACT</name>
<dbReference type="AlphaFoldDB" id="A0A1F5NKR5"/>
<evidence type="ECO:0000313" key="3">
    <source>
        <dbReference type="Proteomes" id="UP000176864"/>
    </source>
</evidence>